<evidence type="ECO:0000259" key="1">
    <source>
        <dbReference type="Pfam" id="PF13843"/>
    </source>
</evidence>
<dbReference type="EMBL" id="JANEYF010002604">
    <property type="protein sequence ID" value="KAJ8944312.1"/>
    <property type="molecule type" value="Genomic_DNA"/>
</dbReference>
<gene>
    <name evidence="2" type="ORF">NQ314_009503</name>
</gene>
<dbReference type="Pfam" id="PF13843">
    <property type="entry name" value="DDE_Tnp_1_7"/>
    <property type="match status" value="1"/>
</dbReference>
<dbReference type="InterPro" id="IPR029526">
    <property type="entry name" value="PGBD"/>
</dbReference>
<dbReference type="AlphaFoldDB" id="A0AAV8Y0Y1"/>
<evidence type="ECO:0000313" key="3">
    <source>
        <dbReference type="Proteomes" id="UP001162156"/>
    </source>
</evidence>
<proteinExistence type="predicted"/>
<sequence length="101" mass="11521">MKAPSEKKRKLIPTEVTTKKLKKGEINAREHNGVVVLKWQDKRDVLCLSTYHTAVTTKVMVMVMVMVGEVKRRGEEIDNPTNICDYDNSKSFIDLSDQLKA</sequence>
<feature type="domain" description="PiggyBac transposable element-derived protein" evidence="1">
    <location>
        <begin position="7"/>
        <end position="99"/>
    </location>
</feature>
<organism evidence="2 3">
    <name type="scientific">Rhamnusium bicolor</name>
    <dbReference type="NCBI Taxonomy" id="1586634"/>
    <lineage>
        <taxon>Eukaryota</taxon>
        <taxon>Metazoa</taxon>
        <taxon>Ecdysozoa</taxon>
        <taxon>Arthropoda</taxon>
        <taxon>Hexapoda</taxon>
        <taxon>Insecta</taxon>
        <taxon>Pterygota</taxon>
        <taxon>Neoptera</taxon>
        <taxon>Endopterygota</taxon>
        <taxon>Coleoptera</taxon>
        <taxon>Polyphaga</taxon>
        <taxon>Cucujiformia</taxon>
        <taxon>Chrysomeloidea</taxon>
        <taxon>Cerambycidae</taxon>
        <taxon>Lepturinae</taxon>
        <taxon>Rhagiini</taxon>
        <taxon>Rhamnusium</taxon>
    </lineage>
</organism>
<comment type="caution">
    <text evidence="2">The sequence shown here is derived from an EMBL/GenBank/DDBJ whole genome shotgun (WGS) entry which is preliminary data.</text>
</comment>
<reference evidence="2" key="1">
    <citation type="journal article" date="2023" name="Insect Mol. Biol.">
        <title>Genome sequencing provides insights into the evolution of gene families encoding plant cell wall-degrading enzymes in longhorned beetles.</title>
        <authorList>
            <person name="Shin N.R."/>
            <person name="Okamura Y."/>
            <person name="Kirsch R."/>
            <person name="Pauchet Y."/>
        </authorList>
    </citation>
    <scope>NUCLEOTIDE SEQUENCE</scope>
    <source>
        <strain evidence="2">RBIC_L_NR</strain>
    </source>
</reference>
<dbReference type="Proteomes" id="UP001162156">
    <property type="component" value="Unassembled WGS sequence"/>
</dbReference>
<keyword evidence="3" id="KW-1185">Reference proteome</keyword>
<accession>A0AAV8Y0Y1</accession>
<protein>
    <recommendedName>
        <fullName evidence="1">PiggyBac transposable element-derived protein domain-containing protein</fullName>
    </recommendedName>
</protein>
<name>A0AAV8Y0Y1_9CUCU</name>
<evidence type="ECO:0000313" key="2">
    <source>
        <dbReference type="EMBL" id="KAJ8944312.1"/>
    </source>
</evidence>